<dbReference type="PANTHER" id="PTHR32282">
    <property type="entry name" value="BINDING PROTEIN TRANSPEPTIDASE, PUTATIVE-RELATED"/>
    <property type="match status" value="1"/>
</dbReference>
<evidence type="ECO:0000313" key="22">
    <source>
        <dbReference type="EMBL" id="SKC85499.1"/>
    </source>
</evidence>
<dbReference type="InterPro" id="IPR012338">
    <property type="entry name" value="Beta-lactam/transpept-like"/>
</dbReference>
<keyword evidence="8" id="KW-0328">Glycosyltransferase</keyword>
<evidence type="ECO:0000256" key="17">
    <source>
        <dbReference type="ARBA" id="ARBA00049902"/>
    </source>
</evidence>
<evidence type="ECO:0000256" key="9">
    <source>
        <dbReference type="ARBA" id="ARBA00022679"/>
    </source>
</evidence>
<accession>A0A1T5MC90</accession>
<dbReference type="InterPro" id="IPR001460">
    <property type="entry name" value="PCN-bd_Tpept"/>
</dbReference>
<dbReference type="GO" id="GO:0008360">
    <property type="term" value="P:regulation of cell shape"/>
    <property type="evidence" value="ECO:0007669"/>
    <property type="project" value="UniProtKB-KW"/>
</dbReference>
<feature type="transmembrane region" description="Helical" evidence="19">
    <location>
        <begin position="50"/>
        <end position="70"/>
    </location>
</feature>
<comment type="similarity">
    <text evidence="4">In the N-terminal section; belongs to the glycosyltransferase 51 family.</text>
</comment>
<keyword evidence="15" id="KW-0961">Cell wall biogenesis/degradation</keyword>
<gene>
    <name evidence="22" type="ORF">SAMN05660236_4896</name>
</gene>
<evidence type="ECO:0000259" key="21">
    <source>
        <dbReference type="Pfam" id="PF00912"/>
    </source>
</evidence>
<dbReference type="SUPFAM" id="SSF56601">
    <property type="entry name" value="beta-lactamase/transpeptidase-like"/>
    <property type="match status" value="1"/>
</dbReference>
<dbReference type="GO" id="GO:0006508">
    <property type="term" value="P:proteolysis"/>
    <property type="evidence" value="ECO:0007669"/>
    <property type="project" value="UniProtKB-KW"/>
</dbReference>
<evidence type="ECO:0000256" key="2">
    <source>
        <dbReference type="ARBA" id="ARBA00004752"/>
    </source>
</evidence>
<evidence type="ECO:0000256" key="13">
    <source>
        <dbReference type="ARBA" id="ARBA00023136"/>
    </source>
</evidence>
<dbReference type="EMBL" id="FUZU01000004">
    <property type="protein sequence ID" value="SKC85499.1"/>
    <property type="molecule type" value="Genomic_DNA"/>
</dbReference>
<keyword evidence="7" id="KW-0645">Protease</keyword>
<evidence type="ECO:0000256" key="12">
    <source>
        <dbReference type="ARBA" id="ARBA00022984"/>
    </source>
</evidence>
<comment type="pathway">
    <text evidence="2">Cell wall biogenesis; peptidoglycan biosynthesis.</text>
</comment>
<keyword evidence="12" id="KW-0573">Peptidoglycan synthesis</keyword>
<proteinExistence type="inferred from homology"/>
<keyword evidence="14" id="KW-0511">Multifunctional enzyme</keyword>
<feature type="compositionally biased region" description="Polar residues" evidence="18">
    <location>
        <begin position="804"/>
        <end position="815"/>
    </location>
</feature>
<keyword evidence="23" id="KW-1185">Reference proteome</keyword>
<evidence type="ECO:0000256" key="3">
    <source>
        <dbReference type="ARBA" id="ARBA00007090"/>
    </source>
</evidence>
<evidence type="ECO:0000259" key="20">
    <source>
        <dbReference type="Pfam" id="PF00905"/>
    </source>
</evidence>
<dbReference type="Pfam" id="PF00912">
    <property type="entry name" value="Transgly"/>
    <property type="match status" value="1"/>
</dbReference>
<evidence type="ECO:0000256" key="6">
    <source>
        <dbReference type="ARBA" id="ARBA00022645"/>
    </source>
</evidence>
<dbReference type="STRING" id="688867.SAMN05660236_4896"/>
<dbReference type="GO" id="GO:0009252">
    <property type="term" value="P:peptidoglycan biosynthetic process"/>
    <property type="evidence" value="ECO:0007669"/>
    <property type="project" value="UniProtKB-KW"/>
</dbReference>
<comment type="subcellular location">
    <subcellularLocation>
        <location evidence="1">Cell membrane</location>
    </subcellularLocation>
</comment>
<keyword evidence="5" id="KW-1003">Cell membrane</keyword>
<keyword evidence="10" id="KW-0378">Hydrolase</keyword>
<dbReference type="Proteomes" id="UP000190961">
    <property type="component" value="Unassembled WGS sequence"/>
</dbReference>
<comment type="similarity">
    <text evidence="3">In the C-terminal section; belongs to the transpeptidase family.</text>
</comment>
<evidence type="ECO:0000256" key="18">
    <source>
        <dbReference type="SAM" id="MobiDB-lite"/>
    </source>
</evidence>
<dbReference type="InterPro" id="IPR050396">
    <property type="entry name" value="Glycosyltr_51/Transpeptidase"/>
</dbReference>
<evidence type="ECO:0000256" key="4">
    <source>
        <dbReference type="ARBA" id="ARBA00007739"/>
    </source>
</evidence>
<dbReference type="AlphaFoldDB" id="A0A1T5MC90"/>
<dbReference type="Pfam" id="PF00905">
    <property type="entry name" value="Transpeptidase"/>
    <property type="match status" value="1"/>
</dbReference>
<evidence type="ECO:0000256" key="14">
    <source>
        <dbReference type="ARBA" id="ARBA00023268"/>
    </source>
</evidence>
<keyword evidence="11" id="KW-0133">Cell shape</keyword>
<sequence length="824" mass="94307">MQEFLNKLIGKLRYIYTVLYQKAEPAIQYIKQRYLQVREYYRTHPKARRWSIIGAIILGPPLLLAIVVWIEIPSKKSLRNIQNQVASEVYSADSVLLGRYYIQDRTEIKFEEISPMVIDALIATEDVRYYEHSGVDFESLGRVFIKSILLQEESAGGGSTITQQLAKNLYPRKRYWILSMLINKSRELITAQRLENIYSKKDLITLYLNTIPFADQTFGIEAASKRFFSCTAKDLTVNQAAVLVGMLKATNSYNPRLFPERSLTRRNVVLSQMVKYNYLTKEKLDSLKGLPLELKYNTLSHHQGLAPYFREYVKAELLNWCRVNKKPDGSPYNIYTDGLKIYTTIDSRLQEYAEKAVTQQMTEVQKQFFDHWRKENPWQKNEEVIQDAIHRSQRYQRMKEQGLSEEDILAALQKPVPMRVFSWEGEKILKMSPIDSIKHHIQILNAGFLAMEPQTGKIKAWVGGIDHDFFQYDHVKTSTKRQVGSTFKPIVYAMAIEKGFEPCDFISAERKTYIDEEGDKWTPRNTQNDYQVKYSMRGALAYSVNTVSVKLIEMAGVDSTIALSRKMGVISEMKHVPSVALGSSSVSLTEMTTAYSCIANEGLTVLPYHIIAIKDLYGNIYDNFKPNTKGIRAVSKEAALLVRQMLQTVVHEGTASRLRWKYGILNDVAGKTGTTQANADGWFMAMTPKLVVGSWVGADDPRIHFRSTELGQGSSTALPMFGYFMKQVNADKHFEDISEATFSRLPYDLQQRLNCDLYELDDALLAELKLMVMKQDSIRQVDTLANLKESFMEKIYKRKLKKMQANQPSDSTTNDVEGLENLGG</sequence>
<dbReference type="RefSeq" id="WP_079689421.1">
    <property type="nucleotide sequence ID" value="NZ_FUZU01000004.1"/>
</dbReference>
<feature type="domain" description="Penicillin-binding protein transpeptidase" evidence="20">
    <location>
        <begin position="447"/>
        <end position="689"/>
    </location>
</feature>
<dbReference type="GO" id="GO:0009002">
    <property type="term" value="F:serine-type D-Ala-D-Ala carboxypeptidase activity"/>
    <property type="evidence" value="ECO:0007669"/>
    <property type="project" value="UniProtKB-EC"/>
</dbReference>
<evidence type="ECO:0000256" key="7">
    <source>
        <dbReference type="ARBA" id="ARBA00022670"/>
    </source>
</evidence>
<dbReference type="GO" id="GO:0071555">
    <property type="term" value="P:cell wall organization"/>
    <property type="evidence" value="ECO:0007669"/>
    <property type="project" value="UniProtKB-KW"/>
</dbReference>
<feature type="domain" description="Glycosyl transferase family 51" evidence="21">
    <location>
        <begin position="102"/>
        <end position="273"/>
    </location>
</feature>
<keyword evidence="6" id="KW-0121">Carboxypeptidase</keyword>
<keyword evidence="9" id="KW-0808">Transferase</keyword>
<dbReference type="GO" id="GO:0005886">
    <property type="term" value="C:plasma membrane"/>
    <property type="evidence" value="ECO:0007669"/>
    <property type="project" value="UniProtKB-SubCell"/>
</dbReference>
<keyword evidence="13 19" id="KW-0472">Membrane</keyword>
<name>A0A1T5MC90_9BACT</name>
<evidence type="ECO:0000256" key="8">
    <source>
        <dbReference type="ARBA" id="ARBA00022676"/>
    </source>
</evidence>
<evidence type="ECO:0000256" key="11">
    <source>
        <dbReference type="ARBA" id="ARBA00022960"/>
    </source>
</evidence>
<dbReference type="PANTHER" id="PTHR32282:SF11">
    <property type="entry name" value="PENICILLIN-BINDING PROTEIN 1B"/>
    <property type="match status" value="1"/>
</dbReference>
<evidence type="ECO:0000313" key="23">
    <source>
        <dbReference type="Proteomes" id="UP000190961"/>
    </source>
</evidence>
<evidence type="ECO:0000256" key="10">
    <source>
        <dbReference type="ARBA" id="ARBA00022801"/>
    </source>
</evidence>
<dbReference type="SUPFAM" id="SSF53955">
    <property type="entry name" value="Lysozyme-like"/>
    <property type="match status" value="1"/>
</dbReference>
<evidence type="ECO:0000256" key="16">
    <source>
        <dbReference type="ARBA" id="ARBA00034000"/>
    </source>
</evidence>
<dbReference type="Gene3D" id="3.40.710.10">
    <property type="entry name" value="DD-peptidase/beta-lactamase superfamily"/>
    <property type="match status" value="2"/>
</dbReference>
<dbReference type="GO" id="GO:0008955">
    <property type="term" value="F:peptidoglycan glycosyltransferase activity"/>
    <property type="evidence" value="ECO:0007669"/>
    <property type="project" value="UniProtKB-EC"/>
</dbReference>
<dbReference type="Gene3D" id="1.10.3810.10">
    <property type="entry name" value="Biosynthetic peptidoglycan transglycosylase-like"/>
    <property type="match status" value="1"/>
</dbReference>
<keyword evidence="19" id="KW-0812">Transmembrane</keyword>
<dbReference type="GO" id="GO:0008658">
    <property type="term" value="F:penicillin binding"/>
    <property type="evidence" value="ECO:0007669"/>
    <property type="project" value="InterPro"/>
</dbReference>
<dbReference type="GO" id="GO:0030288">
    <property type="term" value="C:outer membrane-bounded periplasmic space"/>
    <property type="evidence" value="ECO:0007669"/>
    <property type="project" value="TreeGrafter"/>
</dbReference>
<feature type="region of interest" description="Disordered" evidence="18">
    <location>
        <begin position="802"/>
        <end position="824"/>
    </location>
</feature>
<evidence type="ECO:0000256" key="1">
    <source>
        <dbReference type="ARBA" id="ARBA00004236"/>
    </source>
</evidence>
<comment type="catalytic activity">
    <reaction evidence="17">
        <text>[GlcNAc-(1-&gt;4)-Mur2Ac(oyl-L-Ala-gamma-D-Glu-L-Lys-D-Ala-D-Ala)](n)-di-trans,octa-cis-undecaprenyl diphosphate + beta-D-GlcNAc-(1-&gt;4)-Mur2Ac(oyl-L-Ala-gamma-D-Glu-L-Lys-D-Ala-D-Ala)-di-trans,octa-cis-undecaprenyl diphosphate = [GlcNAc-(1-&gt;4)-Mur2Ac(oyl-L-Ala-gamma-D-Glu-L-Lys-D-Ala-D-Ala)](n+1)-di-trans,octa-cis-undecaprenyl diphosphate + di-trans,octa-cis-undecaprenyl diphosphate + H(+)</text>
        <dbReference type="Rhea" id="RHEA:23708"/>
        <dbReference type="Rhea" id="RHEA-COMP:9602"/>
        <dbReference type="Rhea" id="RHEA-COMP:9603"/>
        <dbReference type="ChEBI" id="CHEBI:15378"/>
        <dbReference type="ChEBI" id="CHEBI:58405"/>
        <dbReference type="ChEBI" id="CHEBI:60033"/>
        <dbReference type="ChEBI" id="CHEBI:78435"/>
        <dbReference type="EC" id="2.4.99.28"/>
    </reaction>
</comment>
<reference evidence="22" key="1">
    <citation type="submission" date="2017-02" db="EMBL/GenBank/DDBJ databases">
        <authorList>
            <person name="Peterson S.W."/>
        </authorList>
    </citation>
    <scope>NUCLEOTIDE SEQUENCE [LARGE SCALE GENOMIC DNA]</scope>
    <source>
        <strain evidence="22">DSM 25262</strain>
    </source>
</reference>
<organism evidence="22 23">
    <name type="scientific">Ohtaekwangia koreensis</name>
    <dbReference type="NCBI Taxonomy" id="688867"/>
    <lineage>
        <taxon>Bacteria</taxon>
        <taxon>Pseudomonadati</taxon>
        <taxon>Bacteroidota</taxon>
        <taxon>Cytophagia</taxon>
        <taxon>Cytophagales</taxon>
        <taxon>Fulvivirgaceae</taxon>
        <taxon>Ohtaekwangia</taxon>
    </lineage>
</organism>
<protein>
    <submittedName>
        <fullName evidence="22">Penicillin-binding protein 1A</fullName>
    </submittedName>
</protein>
<dbReference type="InterPro" id="IPR001264">
    <property type="entry name" value="Glyco_trans_51"/>
</dbReference>
<keyword evidence="19" id="KW-1133">Transmembrane helix</keyword>
<evidence type="ECO:0000256" key="5">
    <source>
        <dbReference type="ARBA" id="ARBA00022475"/>
    </source>
</evidence>
<evidence type="ECO:0000256" key="19">
    <source>
        <dbReference type="SAM" id="Phobius"/>
    </source>
</evidence>
<comment type="catalytic activity">
    <reaction evidence="16">
        <text>Preferential cleavage: (Ac)2-L-Lys-D-Ala-|-D-Ala. Also transpeptidation of peptidyl-alanyl moieties that are N-acyl substituents of D-alanine.</text>
        <dbReference type="EC" id="3.4.16.4"/>
    </reaction>
</comment>
<evidence type="ECO:0000256" key="15">
    <source>
        <dbReference type="ARBA" id="ARBA00023316"/>
    </source>
</evidence>
<dbReference type="InterPro" id="IPR036950">
    <property type="entry name" value="PBP_transglycosylase"/>
</dbReference>
<dbReference type="InterPro" id="IPR023346">
    <property type="entry name" value="Lysozyme-like_dom_sf"/>
</dbReference>
<dbReference type="OrthoDB" id="9766909at2"/>